<evidence type="ECO:0000313" key="1">
    <source>
        <dbReference type="EMBL" id="PTQ44006.1"/>
    </source>
</evidence>
<dbReference type="AlphaFoldDB" id="A0A2R6XD26"/>
<protein>
    <submittedName>
        <fullName evidence="1">Uncharacterized protein</fullName>
    </submittedName>
</protein>
<dbReference type="EMBL" id="KZ772694">
    <property type="protein sequence ID" value="PTQ44006.1"/>
    <property type="molecule type" value="Genomic_DNA"/>
</dbReference>
<reference evidence="2" key="1">
    <citation type="journal article" date="2017" name="Cell">
        <title>Insights into land plant evolution garnered from the Marchantia polymorpha genome.</title>
        <authorList>
            <person name="Bowman J.L."/>
            <person name="Kohchi T."/>
            <person name="Yamato K.T."/>
            <person name="Jenkins J."/>
            <person name="Shu S."/>
            <person name="Ishizaki K."/>
            <person name="Yamaoka S."/>
            <person name="Nishihama R."/>
            <person name="Nakamura Y."/>
            <person name="Berger F."/>
            <person name="Adam C."/>
            <person name="Aki S.S."/>
            <person name="Althoff F."/>
            <person name="Araki T."/>
            <person name="Arteaga-Vazquez M.A."/>
            <person name="Balasubrmanian S."/>
            <person name="Barry K."/>
            <person name="Bauer D."/>
            <person name="Boehm C.R."/>
            <person name="Briginshaw L."/>
            <person name="Caballero-Perez J."/>
            <person name="Catarino B."/>
            <person name="Chen F."/>
            <person name="Chiyoda S."/>
            <person name="Chovatia M."/>
            <person name="Davies K.M."/>
            <person name="Delmans M."/>
            <person name="Demura T."/>
            <person name="Dierschke T."/>
            <person name="Dolan L."/>
            <person name="Dorantes-Acosta A.E."/>
            <person name="Eklund D.M."/>
            <person name="Florent S.N."/>
            <person name="Flores-Sandoval E."/>
            <person name="Fujiyama A."/>
            <person name="Fukuzawa H."/>
            <person name="Galik B."/>
            <person name="Grimanelli D."/>
            <person name="Grimwood J."/>
            <person name="Grossniklaus U."/>
            <person name="Hamada T."/>
            <person name="Haseloff J."/>
            <person name="Hetherington A.J."/>
            <person name="Higo A."/>
            <person name="Hirakawa Y."/>
            <person name="Hundley H.N."/>
            <person name="Ikeda Y."/>
            <person name="Inoue K."/>
            <person name="Inoue S.I."/>
            <person name="Ishida S."/>
            <person name="Jia Q."/>
            <person name="Kakita M."/>
            <person name="Kanazawa T."/>
            <person name="Kawai Y."/>
            <person name="Kawashima T."/>
            <person name="Kennedy M."/>
            <person name="Kinose K."/>
            <person name="Kinoshita T."/>
            <person name="Kohara Y."/>
            <person name="Koide E."/>
            <person name="Komatsu K."/>
            <person name="Kopischke S."/>
            <person name="Kubo M."/>
            <person name="Kyozuka J."/>
            <person name="Lagercrantz U."/>
            <person name="Lin S.S."/>
            <person name="Lindquist E."/>
            <person name="Lipzen A.M."/>
            <person name="Lu C.W."/>
            <person name="De Luna E."/>
            <person name="Martienssen R.A."/>
            <person name="Minamino N."/>
            <person name="Mizutani M."/>
            <person name="Mizutani M."/>
            <person name="Mochizuki N."/>
            <person name="Monte I."/>
            <person name="Mosher R."/>
            <person name="Nagasaki H."/>
            <person name="Nakagami H."/>
            <person name="Naramoto S."/>
            <person name="Nishitani K."/>
            <person name="Ohtani M."/>
            <person name="Okamoto T."/>
            <person name="Okumura M."/>
            <person name="Phillips J."/>
            <person name="Pollak B."/>
            <person name="Reinders A."/>
            <person name="Rovekamp M."/>
            <person name="Sano R."/>
            <person name="Sawa S."/>
            <person name="Schmid M.W."/>
            <person name="Shirakawa M."/>
            <person name="Solano R."/>
            <person name="Spunde A."/>
            <person name="Suetsugu N."/>
            <person name="Sugano S."/>
            <person name="Sugiyama A."/>
            <person name="Sun R."/>
            <person name="Suzuki Y."/>
            <person name="Takenaka M."/>
            <person name="Takezawa D."/>
            <person name="Tomogane H."/>
            <person name="Tsuzuki M."/>
            <person name="Ueda T."/>
            <person name="Umeda M."/>
            <person name="Ward J.M."/>
            <person name="Watanabe Y."/>
            <person name="Yazaki K."/>
            <person name="Yokoyama R."/>
            <person name="Yoshitake Y."/>
            <person name="Yotsui I."/>
            <person name="Zachgo S."/>
            <person name="Schmutz J."/>
        </authorList>
    </citation>
    <scope>NUCLEOTIDE SEQUENCE [LARGE SCALE GENOMIC DNA]</scope>
    <source>
        <strain evidence="2">Tak-1</strain>
    </source>
</reference>
<dbReference type="Proteomes" id="UP000244005">
    <property type="component" value="Unassembled WGS sequence"/>
</dbReference>
<proteinExistence type="predicted"/>
<accession>A0A2R6XD26</accession>
<gene>
    <name evidence="1" type="ORF">MARPO_0022s0107</name>
</gene>
<name>A0A2R6XD26_MARPO</name>
<evidence type="ECO:0000313" key="2">
    <source>
        <dbReference type="Proteomes" id="UP000244005"/>
    </source>
</evidence>
<sequence>MLQHVNARQNHGSFDIILSFRDWPILDLQVGQHMQETDIPFNAMDLRDLATTGKLDDNDRPEHLEFVSS</sequence>
<dbReference type="Gramene" id="Mp3g04240.1">
    <property type="protein sequence ID" value="Mp3g04240.1.cds"/>
    <property type="gene ID" value="Mp3g04240"/>
</dbReference>
<keyword evidence="2" id="KW-1185">Reference proteome</keyword>
<organism evidence="1 2">
    <name type="scientific">Marchantia polymorpha</name>
    <name type="common">Common liverwort</name>
    <name type="synonym">Marchantia aquatica</name>
    <dbReference type="NCBI Taxonomy" id="3197"/>
    <lineage>
        <taxon>Eukaryota</taxon>
        <taxon>Viridiplantae</taxon>
        <taxon>Streptophyta</taxon>
        <taxon>Embryophyta</taxon>
        <taxon>Marchantiophyta</taxon>
        <taxon>Marchantiopsida</taxon>
        <taxon>Marchantiidae</taxon>
        <taxon>Marchantiales</taxon>
        <taxon>Marchantiaceae</taxon>
        <taxon>Marchantia</taxon>
    </lineage>
</organism>